<dbReference type="Proteomes" id="UP000663832">
    <property type="component" value="Unassembled WGS sequence"/>
</dbReference>
<name>A0A814TC86_9BILA</name>
<gene>
    <name evidence="4" type="ORF">BJG266_LOCUS24572</name>
    <name evidence="5" type="ORF">QVE165_LOCUS34265</name>
</gene>
<keyword evidence="2 3" id="KW-0802">TPR repeat</keyword>
<reference evidence="4" key="1">
    <citation type="submission" date="2021-02" db="EMBL/GenBank/DDBJ databases">
        <authorList>
            <person name="Nowell W R."/>
        </authorList>
    </citation>
    <scope>NUCLEOTIDE SEQUENCE</scope>
</reference>
<dbReference type="Gene3D" id="3.90.176.10">
    <property type="entry name" value="Toxin ADP-ribosyltransferase, Chain A, domain 1"/>
    <property type="match status" value="1"/>
</dbReference>
<dbReference type="SUPFAM" id="SSF56399">
    <property type="entry name" value="ADP-ribosylation"/>
    <property type="match status" value="1"/>
</dbReference>
<evidence type="ECO:0000256" key="3">
    <source>
        <dbReference type="PROSITE-ProRule" id="PRU00339"/>
    </source>
</evidence>
<dbReference type="PANTHER" id="PTHR45641">
    <property type="entry name" value="TETRATRICOPEPTIDE REPEAT PROTEIN (AFU_ORTHOLOGUE AFUA_6G03870)"/>
    <property type="match status" value="1"/>
</dbReference>
<protein>
    <submittedName>
        <fullName evidence="4">Uncharacterized protein</fullName>
    </submittedName>
</protein>
<dbReference type="SMART" id="SM00028">
    <property type="entry name" value="TPR"/>
    <property type="match status" value="11"/>
</dbReference>
<dbReference type="EMBL" id="CAJNOM010000321">
    <property type="protein sequence ID" value="CAF1355975.1"/>
    <property type="molecule type" value="Genomic_DNA"/>
</dbReference>
<dbReference type="OrthoDB" id="9990163at2759"/>
<dbReference type="InterPro" id="IPR019734">
    <property type="entry name" value="TPR_rpt"/>
</dbReference>
<dbReference type="PROSITE" id="PS51996">
    <property type="entry name" value="TR_MART"/>
    <property type="match status" value="1"/>
</dbReference>
<evidence type="ECO:0000313" key="5">
    <source>
        <dbReference type="EMBL" id="CAF1355975.1"/>
    </source>
</evidence>
<dbReference type="SUPFAM" id="SSF48452">
    <property type="entry name" value="TPR-like"/>
    <property type="match status" value="4"/>
</dbReference>
<dbReference type="AlphaFoldDB" id="A0A814TC86"/>
<dbReference type="PROSITE" id="PS50005">
    <property type="entry name" value="TPR"/>
    <property type="match status" value="2"/>
</dbReference>
<dbReference type="PANTHER" id="PTHR45641:SF1">
    <property type="entry name" value="AAA+ ATPASE DOMAIN-CONTAINING PROTEIN"/>
    <property type="match status" value="1"/>
</dbReference>
<evidence type="ECO:0000256" key="2">
    <source>
        <dbReference type="ARBA" id="ARBA00022803"/>
    </source>
</evidence>
<evidence type="ECO:0000313" key="4">
    <source>
        <dbReference type="EMBL" id="CAF1159815.1"/>
    </source>
</evidence>
<organism evidence="4 7">
    <name type="scientific">Adineta steineri</name>
    <dbReference type="NCBI Taxonomy" id="433720"/>
    <lineage>
        <taxon>Eukaryota</taxon>
        <taxon>Metazoa</taxon>
        <taxon>Spiralia</taxon>
        <taxon>Gnathifera</taxon>
        <taxon>Rotifera</taxon>
        <taxon>Eurotatoria</taxon>
        <taxon>Bdelloidea</taxon>
        <taxon>Adinetida</taxon>
        <taxon>Adinetidae</taxon>
        <taxon>Adineta</taxon>
    </lineage>
</organism>
<proteinExistence type="predicted"/>
<dbReference type="EMBL" id="CAJNOI010000177">
    <property type="protein sequence ID" value="CAF1159815.1"/>
    <property type="molecule type" value="Genomic_DNA"/>
</dbReference>
<sequence>MSIDSFDENLLTKALQLIQVTFFYVISSEDISKETLPTNIRGVFNNEEHLLSKIAKDIEQYSPNICKFNILSSGRPMKTDRSTKDLSRESAKFIWFQYLIEILLSVPDHETAKKDMIDFCCSRYADNQTVLKTIQEFKNNYRSEEAIKWYARGSFLYHLVNKVLREENIDDMYSMRLIFSDLNTQLTELHADYLELLLEWEFSSEIELYRGQLMSPRELDRLKRNCDGFISMNTYLSTSRSRNIALFFCGLGLQRQQEEQLESVLFTISIETTVCNTPFADIKRFSSIPNEEEILITVGAIFQIQSVEKEDNVWIIKLALYNQDNEDMKQLKDSFYGIDEKEPHDLHTFAQCLLSMGDHERAKSLYCRLISSTSPADNRMPELWRNLALCLLRQGHKNLGEILTYFYTGLNLIPNESYAARVDILLDIADCLLLNEKLDQVNEVCKEIYRLLILNQQETGHLYQIARLFTLVAAFHHTTGEYSVALEFLQAVYLLYFPTLKEERLSVDYILKNLAETIMVDDTVDTLDSIQRSLQLHINSFPLEHPKIADCYDILGWFYGHHGDILRAQMSFETAIELRISAASYNPIHLAMSYIALGKTFHQEKAMNCYDKAFCLLKENLPVDHSQFIDLYVGMANEYEYMGKMEQTRHYLNEALKIEHSLKRLTSNIALAEIYKCFGTSYLKEEEYDVAADYFNKSIEILIQCSSDRSTKRDLAHHLFYLGCAYQGRKEFELALSCYKRSLDIDCRQSIVNRSQVGATCNNIALILEIQQKYDGAYEYFLQSVQVLREYFSDQCEGLFERYTGLARVCKYLKRDAEFLEYNEKALIIVRNAFPEGSSYAGDIHNSIARFWESKGEYMYAFKSYKSALESNRQCFGDYDITVSNTYNNLARISAELCESNKALEYYHKALASCDASKEIKRHLFGNIGIEYYILERYGHAEIYLKRTLLMFKNASIDKKSDYKSLLDYLARVKAKQGKIEEAEKLCQTVLCAHSEDTILNALSYITFGIIRSESGGFGDSLSYFHKAANILKTLDADHRGLIQLYAFRIGSTYYNCKHYGKALVYYEMALNLAIRLAPGNPKQFQRIQYGIERIIDHIMNDSNHCCPKRLQFLSSCILF</sequence>
<feature type="repeat" description="TPR" evidence="3">
    <location>
        <begin position="716"/>
        <end position="749"/>
    </location>
</feature>
<accession>A0A814TC86</accession>
<keyword evidence="6" id="KW-1185">Reference proteome</keyword>
<dbReference type="InterPro" id="IPR011990">
    <property type="entry name" value="TPR-like_helical_dom_sf"/>
</dbReference>
<comment type="caution">
    <text evidence="4">The sequence shown here is derived from an EMBL/GenBank/DDBJ whole genome shotgun (WGS) entry which is preliminary data.</text>
</comment>
<keyword evidence="1" id="KW-0677">Repeat</keyword>
<feature type="repeat" description="TPR" evidence="3">
    <location>
        <begin position="672"/>
        <end position="705"/>
    </location>
</feature>
<evidence type="ECO:0000313" key="7">
    <source>
        <dbReference type="Proteomes" id="UP000663877"/>
    </source>
</evidence>
<evidence type="ECO:0000313" key="6">
    <source>
        <dbReference type="Proteomes" id="UP000663832"/>
    </source>
</evidence>
<evidence type="ECO:0000256" key="1">
    <source>
        <dbReference type="ARBA" id="ARBA00022737"/>
    </source>
</evidence>
<dbReference type="Gene3D" id="1.25.40.10">
    <property type="entry name" value="Tetratricopeptide repeat domain"/>
    <property type="match status" value="6"/>
</dbReference>
<dbReference type="Proteomes" id="UP000663877">
    <property type="component" value="Unassembled WGS sequence"/>
</dbReference>